<dbReference type="PANTHER" id="PTHR30367">
    <property type="entry name" value="P-HYDROXYBENZOIC ACID EFFLUX PUMP SUBUNIT AAEA-RELATED"/>
    <property type="match status" value="1"/>
</dbReference>
<proteinExistence type="inferred from homology"/>
<comment type="caution">
    <text evidence="10">The sequence shown here is derived from an EMBL/GenBank/DDBJ whole genome shotgun (WGS) entry which is preliminary data.</text>
</comment>
<dbReference type="PANTHER" id="PTHR30367:SF12">
    <property type="entry name" value="P-HYDROXYBENZOIC ACID EFFLUX PUMP SUBUNIT AAEA"/>
    <property type="match status" value="1"/>
</dbReference>
<comment type="similarity">
    <text evidence="2">Belongs to the membrane fusion protein (MFP) (TC 8.A.1) family.</text>
</comment>
<dbReference type="RefSeq" id="WP_408622226.1">
    <property type="nucleotide sequence ID" value="NZ_JBEQCT010000001.1"/>
</dbReference>
<dbReference type="EMBL" id="JBEQCT010000001">
    <property type="protein sequence ID" value="MFM2484086.1"/>
    <property type="molecule type" value="Genomic_DNA"/>
</dbReference>
<dbReference type="Gene3D" id="2.40.30.170">
    <property type="match status" value="1"/>
</dbReference>
<dbReference type="Pfam" id="PF25876">
    <property type="entry name" value="HH_MFP_RND"/>
    <property type="match status" value="1"/>
</dbReference>
<evidence type="ECO:0000256" key="2">
    <source>
        <dbReference type="ARBA" id="ARBA00009477"/>
    </source>
</evidence>
<reference evidence="10 11" key="1">
    <citation type="journal article" date="2013" name="Int. J. Syst. Evol. Microbiol.">
        <title>Celerinatantimonas yamalensis sp. nov., a cold-adapted diazotrophic bacterium from a cold permafrost brine.</title>
        <authorList>
            <person name="Shcherbakova V."/>
            <person name="Chuvilskaya N."/>
            <person name="Rivkina E."/>
            <person name="Demidov N."/>
            <person name="Uchaeva V."/>
            <person name="Suetin S."/>
            <person name="Suzina N."/>
            <person name="Gilichinsky D."/>
        </authorList>
    </citation>
    <scope>NUCLEOTIDE SEQUENCE [LARGE SCALE GENOMIC DNA]</scope>
    <source>
        <strain evidence="10 11">C7</strain>
    </source>
</reference>
<sequence>MTKFLRISVTIVFVVIAIFAGRWVWRDYLYSPWTRDGRIRAQIITVAPDVSGWVTQLHITNDQKVKQNQLLFKVDDKRYLAAVAQNKASTEYQLYAWDLAKHKYQRRLDLTDKQAISAEDLETSRINTKLAKANYDLAKANLATAQLDLERTQIRAPEAGEVVNLNLQQGNYVSRGKSVLAIVKQHSFYVTGYFEETKLPLVHLGQQAKITLMSGGKPLLGKVTSIGRAIANTNTNGNNELLPQVQQTFNWVRLAQRIPVDIQLTSIPAGIHLSAGMTVSIQLTNTK</sequence>
<dbReference type="InterPro" id="IPR058625">
    <property type="entry name" value="MdtA-like_BSH"/>
</dbReference>
<dbReference type="InterPro" id="IPR050393">
    <property type="entry name" value="MFP_Efflux_Pump"/>
</dbReference>
<keyword evidence="11" id="KW-1185">Reference proteome</keyword>
<evidence type="ECO:0000256" key="6">
    <source>
        <dbReference type="SAM" id="Phobius"/>
    </source>
</evidence>
<evidence type="ECO:0000256" key="5">
    <source>
        <dbReference type="ARBA" id="ARBA00023136"/>
    </source>
</evidence>
<keyword evidence="5 6" id="KW-0472">Membrane</keyword>
<feature type="domain" description="Multidrug resistance protein MdtA-like barrel-sandwich hybrid" evidence="8">
    <location>
        <begin position="43"/>
        <end position="184"/>
    </location>
</feature>
<organism evidence="10 11">
    <name type="scientific">Celerinatantimonas yamalensis</name>
    <dbReference type="NCBI Taxonomy" id="559956"/>
    <lineage>
        <taxon>Bacteria</taxon>
        <taxon>Pseudomonadati</taxon>
        <taxon>Pseudomonadota</taxon>
        <taxon>Gammaproteobacteria</taxon>
        <taxon>Celerinatantimonadaceae</taxon>
        <taxon>Celerinatantimonas</taxon>
    </lineage>
</organism>
<evidence type="ECO:0000313" key="11">
    <source>
        <dbReference type="Proteomes" id="UP001629953"/>
    </source>
</evidence>
<feature type="domain" description="p-hydroxybenzoic acid efflux pump subunit AaeA-like beta-barrel" evidence="9">
    <location>
        <begin position="187"/>
        <end position="283"/>
    </location>
</feature>
<feature type="domain" description="Multidrug resistance protein MdtA-like alpha-helical hairpin" evidence="7">
    <location>
        <begin position="98"/>
        <end position="151"/>
    </location>
</feature>
<gene>
    <name evidence="10" type="ORF">ABUE30_03240</name>
</gene>
<accession>A0ABW9G537</accession>
<evidence type="ECO:0000256" key="4">
    <source>
        <dbReference type="ARBA" id="ARBA00022989"/>
    </source>
</evidence>
<evidence type="ECO:0000259" key="9">
    <source>
        <dbReference type="Pfam" id="PF25963"/>
    </source>
</evidence>
<evidence type="ECO:0000256" key="1">
    <source>
        <dbReference type="ARBA" id="ARBA00004167"/>
    </source>
</evidence>
<evidence type="ECO:0000259" key="8">
    <source>
        <dbReference type="Pfam" id="PF25917"/>
    </source>
</evidence>
<evidence type="ECO:0000259" key="7">
    <source>
        <dbReference type="Pfam" id="PF25876"/>
    </source>
</evidence>
<dbReference type="NCBIfam" id="TIGR01730">
    <property type="entry name" value="RND_mfp"/>
    <property type="match status" value="1"/>
</dbReference>
<dbReference type="InterPro" id="IPR006143">
    <property type="entry name" value="RND_pump_MFP"/>
</dbReference>
<comment type="subcellular location">
    <subcellularLocation>
        <location evidence="1">Membrane</location>
        <topology evidence="1">Single-pass membrane protein</topology>
    </subcellularLocation>
</comment>
<dbReference type="InterPro" id="IPR058624">
    <property type="entry name" value="MdtA-like_HH"/>
</dbReference>
<evidence type="ECO:0000256" key="3">
    <source>
        <dbReference type="ARBA" id="ARBA00022692"/>
    </source>
</evidence>
<name>A0ABW9G537_9GAMM</name>
<dbReference type="SUPFAM" id="SSF111369">
    <property type="entry name" value="HlyD-like secretion proteins"/>
    <property type="match status" value="1"/>
</dbReference>
<dbReference type="InterPro" id="IPR058634">
    <property type="entry name" value="AaeA-lik-b-barrel"/>
</dbReference>
<protein>
    <submittedName>
        <fullName evidence="10">HlyD family secretion protein</fullName>
    </submittedName>
</protein>
<keyword evidence="3 6" id="KW-0812">Transmembrane</keyword>
<feature type="transmembrane region" description="Helical" evidence="6">
    <location>
        <begin position="7"/>
        <end position="25"/>
    </location>
</feature>
<evidence type="ECO:0000313" key="10">
    <source>
        <dbReference type="EMBL" id="MFM2484086.1"/>
    </source>
</evidence>
<dbReference type="Proteomes" id="UP001629953">
    <property type="component" value="Unassembled WGS sequence"/>
</dbReference>
<dbReference type="Pfam" id="PF25917">
    <property type="entry name" value="BSH_RND"/>
    <property type="match status" value="1"/>
</dbReference>
<dbReference type="Gene3D" id="2.40.50.100">
    <property type="match status" value="1"/>
</dbReference>
<keyword evidence="4 6" id="KW-1133">Transmembrane helix</keyword>
<dbReference type="Pfam" id="PF25963">
    <property type="entry name" value="Beta-barrel_AAEA"/>
    <property type="match status" value="1"/>
</dbReference>